<dbReference type="GeneID" id="102655168"/>
<feature type="region of interest" description="Disordered" evidence="1">
    <location>
        <begin position="80"/>
        <end position="107"/>
    </location>
</feature>
<evidence type="ECO:0000313" key="3">
    <source>
        <dbReference type="EnsemblMetazoa" id="XP_026296715"/>
    </source>
</evidence>
<reference evidence="5" key="2">
    <citation type="submission" date="2025-04" db="UniProtKB">
        <authorList>
            <consortium name="RefSeq"/>
        </authorList>
    </citation>
    <scope>IDENTIFICATION</scope>
    <source>
        <strain evidence="5">DH4</strain>
        <tissue evidence="5">Whole body</tissue>
    </source>
</reference>
<keyword evidence="2" id="KW-0812">Transmembrane</keyword>
<evidence type="ECO:0000313" key="5">
    <source>
        <dbReference type="RefSeq" id="XP_026296715.1"/>
    </source>
</evidence>
<dbReference type="Pfam" id="PF07841">
    <property type="entry name" value="DM4_12"/>
    <property type="match status" value="1"/>
</dbReference>
<accession>A0A7M7L2U3</accession>
<gene>
    <name evidence="5" type="primary">LOC102655168</name>
</gene>
<dbReference type="AlphaFoldDB" id="A0A7M7L2U3"/>
<evidence type="ECO:0000256" key="2">
    <source>
        <dbReference type="SAM" id="Phobius"/>
    </source>
</evidence>
<evidence type="ECO:0000313" key="4">
    <source>
        <dbReference type="Proteomes" id="UP000005203"/>
    </source>
</evidence>
<keyword evidence="2" id="KW-0472">Membrane</keyword>
<feature type="transmembrane region" description="Helical" evidence="2">
    <location>
        <begin position="140"/>
        <end position="161"/>
    </location>
</feature>
<dbReference type="OrthoDB" id="6436512at2759"/>
<reference evidence="3" key="1">
    <citation type="submission" date="2021-01" db="UniProtKB">
        <authorList>
            <consortium name="EnsemblMetazoa"/>
        </authorList>
    </citation>
    <scope>IDENTIFICATION</scope>
    <source>
        <strain evidence="3">DH4</strain>
    </source>
</reference>
<organism evidence="3">
    <name type="scientific">Apis mellifera</name>
    <name type="common">Honeybee</name>
    <dbReference type="NCBI Taxonomy" id="7460"/>
    <lineage>
        <taxon>Eukaryota</taxon>
        <taxon>Metazoa</taxon>
        <taxon>Ecdysozoa</taxon>
        <taxon>Arthropoda</taxon>
        <taxon>Hexapoda</taxon>
        <taxon>Insecta</taxon>
        <taxon>Pterygota</taxon>
        <taxon>Neoptera</taxon>
        <taxon>Endopterygota</taxon>
        <taxon>Hymenoptera</taxon>
        <taxon>Apocrita</taxon>
        <taxon>Aculeata</taxon>
        <taxon>Apoidea</taxon>
        <taxon>Anthophila</taxon>
        <taxon>Apidae</taxon>
        <taxon>Apis</taxon>
    </lineage>
</organism>
<sequence>MLRTMLISFSFFKTIRHALKNYSPLIILISSKMLFNLQNLILLLFSSMAIVRSSPKFDDGGFIPSSMIYMDKSAKSQDQLAMPSQAELRNETSAKRNDMDSNDITDRSQEPRFSFTNLGSTGSGYGISTYSPAKIDLGGLFLGAIIGIGSILIIPKLLYVLSGTYGHYARSEESGFTQIMTKMDDVLAHHGIDTTSCMQRIVCTYSQQASSSVKEANKLNNDEKISSLDRVIDTITTNQIFRTTMEGTAIQEAVEAGRAGRNCSRIYPHCGFSMETVLSLLSNVITAIAAINTGNSTPTGTGTL</sequence>
<proteinExistence type="predicted"/>
<dbReference type="Proteomes" id="UP000005203">
    <property type="component" value="Linkage group LG5"/>
</dbReference>
<keyword evidence="4" id="KW-1185">Reference proteome</keyword>
<feature type="transmembrane region" description="Helical" evidence="2">
    <location>
        <begin position="21"/>
        <end position="45"/>
    </location>
</feature>
<protein>
    <submittedName>
        <fullName evidence="5">Uncharacterized protein LOC102655168</fullName>
    </submittedName>
</protein>
<keyword evidence="2" id="KW-1133">Transmembrane helix</keyword>
<dbReference type="InterPro" id="IPR006631">
    <property type="entry name" value="DM4_12"/>
</dbReference>
<evidence type="ECO:0000256" key="1">
    <source>
        <dbReference type="SAM" id="MobiDB-lite"/>
    </source>
</evidence>
<name>A0A7M7L2U3_APIME</name>
<dbReference type="EnsemblMetazoa" id="XM_026440930">
    <property type="protein sequence ID" value="XP_026296715"/>
    <property type="gene ID" value="LOC102655168"/>
</dbReference>
<dbReference type="RefSeq" id="XP_026296715.1">
    <property type="nucleotide sequence ID" value="XM_026440930.1"/>
</dbReference>
<dbReference type="KEGG" id="ame:102655168"/>
<accession>A0A8B8GY82</accession>
<feature type="compositionally biased region" description="Basic and acidic residues" evidence="1">
    <location>
        <begin position="88"/>
        <end position="107"/>
    </location>
</feature>